<evidence type="ECO:0000313" key="1">
    <source>
        <dbReference type="EMBL" id="KAK8834051.1"/>
    </source>
</evidence>
<evidence type="ECO:0000313" key="2">
    <source>
        <dbReference type="EMBL" id="KAK8839818.1"/>
    </source>
</evidence>
<dbReference type="InterPro" id="IPR026906">
    <property type="entry name" value="LRR_5"/>
</dbReference>
<dbReference type="PANTHER" id="PTHR45661">
    <property type="entry name" value="SURFACE ANTIGEN"/>
    <property type="match status" value="1"/>
</dbReference>
<accession>A0ABR2H0V5</accession>
<proteinExistence type="predicted"/>
<dbReference type="InterPro" id="IPR032675">
    <property type="entry name" value="LRR_dom_sf"/>
</dbReference>
<dbReference type="Gene3D" id="3.80.10.10">
    <property type="entry name" value="Ribonuclease Inhibitor"/>
    <property type="match status" value="4"/>
</dbReference>
<name>A0ABR2H0V5_9EUKA</name>
<dbReference type="SUPFAM" id="SSF52058">
    <property type="entry name" value="L domain-like"/>
    <property type="match status" value="2"/>
</dbReference>
<comment type="caution">
    <text evidence="2">The sequence shown here is derived from an EMBL/GenBank/DDBJ whole genome shotgun (WGS) entry which is preliminary data.</text>
</comment>
<organism evidence="2 3">
    <name type="scientific">Tritrichomonas musculus</name>
    <dbReference type="NCBI Taxonomy" id="1915356"/>
    <lineage>
        <taxon>Eukaryota</taxon>
        <taxon>Metamonada</taxon>
        <taxon>Parabasalia</taxon>
        <taxon>Tritrichomonadida</taxon>
        <taxon>Tritrichomonadidae</taxon>
        <taxon>Tritrichomonas</taxon>
    </lineage>
</organism>
<dbReference type="EMBL" id="JAPFFF010000538">
    <property type="protein sequence ID" value="KAK8834051.1"/>
    <property type="molecule type" value="Genomic_DNA"/>
</dbReference>
<evidence type="ECO:0000313" key="3">
    <source>
        <dbReference type="Proteomes" id="UP001470230"/>
    </source>
</evidence>
<sequence length="631" mass="73442">MQKKVFDCTIFEIPIENFEADMNTESSKDKKERILDIFRNHNELNSEEEYQKIEYQLHYACQVGDLELIKILLSETIEDDSENYLIKIDKTNKTASFYGFNQQLNDIVIPRNVKYKNDDYLITSICFSCHILREPLIIKFVEDSAVSTIHGNAFLYSNIEEIYFPKSLIELKEGWCSGTRNLTRIIISPSNGQFIFKEDKYLIGKSNQNDTEFDKLLFVRRDIKEFSIPRNIKIIGSYSFSESKIEEISIPRSVTKICERAFSCCYKLRKIEIPTDSNLQTIERFAFLFSDIEDISIPRSVTKICECAFSNCRNLRKVEIPKNSNLQAIGKFAFLESNIEEIYIPYRVTKICESAFSCCINLRKVEIPKNSNLQTIEENAFLESNIEEIYIPRSVTKICESAFSCCRNLRKVEIPNNSNLQTIEGNAFLYSNIEEIYFPKSLIELKEFWCNDTRELKRIIISPSNGQFIFKEDKYLIGKSNQNDTEFDKLLFVRRDIKEIHLPRNIKIIGSYSFSESKIEEISIPRSVTKICERAFSCCNKLRKIEIPTDSNLQTIERCAFFFSDIEDISIPRSVTKICKDAFWYCYNLNVIEISEESQMQSISKSSFRGCQSSMLIMIPSSLKGLIERTD</sequence>
<dbReference type="Proteomes" id="UP001470230">
    <property type="component" value="Unassembled WGS sequence"/>
</dbReference>
<protein>
    <submittedName>
        <fullName evidence="2">Uncharacterized protein</fullName>
    </submittedName>
</protein>
<dbReference type="EMBL" id="JAPFFF010000050">
    <property type="protein sequence ID" value="KAK8839818.1"/>
    <property type="molecule type" value="Genomic_DNA"/>
</dbReference>
<dbReference type="InterPro" id="IPR053139">
    <property type="entry name" value="Surface_bspA-like"/>
</dbReference>
<reference evidence="2 3" key="1">
    <citation type="submission" date="2024-04" db="EMBL/GenBank/DDBJ databases">
        <title>Tritrichomonas musculus Genome.</title>
        <authorList>
            <person name="Alves-Ferreira E."/>
            <person name="Grigg M."/>
            <person name="Lorenzi H."/>
            <person name="Galac M."/>
        </authorList>
    </citation>
    <scope>NUCLEOTIDE SEQUENCE [LARGE SCALE GENOMIC DNA]</scope>
    <source>
        <strain evidence="2 3">EAF2021</strain>
    </source>
</reference>
<dbReference type="Pfam" id="PF13306">
    <property type="entry name" value="LRR_5"/>
    <property type="match status" value="4"/>
</dbReference>
<dbReference type="PANTHER" id="PTHR45661:SF3">
    <property type="entry name" value="IG-LIKE DOMAIN-CONTAINING PROTEIN"/>
    <property type="match status" value="1"/>
</dbReference>
<gene>
    <name evidence="2" type="ORF">M9Y10_031528</name>
    <name evidence="1" type="ORF">M9Y10_036860</name>
</gene>
<keyword evidence="3" id="KW-1185">Reference proteome</keyword>